<dbReference type="InterPro" id="IPR037185">
    <property type="entry name" value="EmrE-like"/>
</dbReference>
<dbReference type="Pfam" id="PF04142">
    <property type="entry name" value="Nuc_sug_transp"/>
    <property type="match status" value="1"/>
</dbReference>
<comment type="subcellular location">
    <subcellularLocation>
        <location evidence="1">Membrane</location>
        <topology evidence="1">Multi-pass membrane protein</topology>
    </subcellularLocation>
</comment>
<evidence type="ECO:0000256" key="7">
    <source>
        <dbReference type="SAM" id="SignalP"/>
    </source>
</evidence>
<gene>
    <name evidence="9" type="ORF">g.37234</name>
    <name evidence="8" type="ORF">g.37236</name>
</gene>
<dbReference type="EMBL" id="GDKF01001292">
    <property type="protein sequence ID" value="JAT77330.1"/>
    <property type="molecule type" value="Transcribed_RNA"/>
</dbReference>
<reference evidence="8" key="1">
    <citation type="submission" date="2015-08" db="EMBL/GenBank/DDBJ databases">
        <authorList>
            <person name="Babu N.S."/>
            <person name="Beckwith C.J."/>
            <person name="Beseler K.G."/>
            <person name="Brison A."/>
            <person name="Carone J.V."/>
            <person name="Caskin T.P."/>
            <person name="Diamond M."/>
            <person name="Durham M.E."/>
            <person name="Foxe J.M."/>
            <person name="Go M."/>
            <person name="Henderson B.A."/>
            <person name="Jones I.B."/>
            <person name="McGettigan J.A."/>
            <person name="Micheletti S.J."/>
            <person name="Nasrallah M.E."/>
            <person name="Ortiz D."/>
            <person name="Piller C.R."/>
            <person name="Privatt S.R."/>
            <person name="Schneider S.L."/>
            <person name="Sharp S."/>
            <person name="Smith T.C."/>
            <person name="Stanton J.D."/>
            <person name="Ullery H.E."/>
            <person name="Wilson R.J."/>
            <person name="Serrano M.G."/>
            <person name="Buck G."/>
            <person name="Lee V."/>
            <person name="Wang Y."/>
            <person name="Carvalho R."/>
            <person name="Voegtly L."/>
            <person name="Shi R."/>
            <person name="Duckworth R."/>
            <person name="Johnson A."/>
            <person name="Loviza R."/>
            <person name="Walstead R."/>
            <person name="Shah Z."/>
            <person name="Kiflezghi M."/>
            <person name="Wade K."/>
            <person name="Ball S.L."/>
            <person name="Bradley K.W."/>
            <person name="Asai D.J."/>
            <person name="Bowman C.A."/>
            <person name="Russell D.A."/>
            <person name="Pope W.H."/>
            <person name="Jacobs-Sera D."/>
            <person name="Hendrix R.W."/>
            <person name="Hatfull G.F."/>
        </authorList>
    </citation>
    <scope>NUCLEOTIDE SEQUENCE</scope>
</reference>
<keyword evidence="5 6" id="KW-0472">Membrane</keyword>
<keyword evidence="3 6" id="KW-0812">Transmembrane</keyword>
<evidence type="ECO:0000313" key="9">
    <source>
        <dbReference type="EMBL" id="JAT77330.1"/>
    </source>
</evidence>
<feature type="signal peptide" evidence="7">
    <location>
        <begin position="1"/>
        <end position="26"/>
    </location>
</feature>
<evidence type="ECO:0000256" key="5">
    <source>
        <dbReference type="ARBA" id="ARBA00023136"/>
    </source>
</evidence>
<dbReference type="PIRSF" id="PIRSF005799">
    <property type="entry name" value="UDP-gal_transpt"/>
    <property type="match status" value="1"/>
</dbReference>
<keyword evidence="4 6" id="KW-1133">Transmembrane helix</keyword>
<feature type="chain" id="PRO_5014266768" description="CMP-sialic acid transporter 1" evidence="7">
    <location>
        <begin position="27"/>
        <end position="335"/>
    </location>
</feature>
<dbReference type="NCBIfam" id="TIGR00803">
    <property type="entry name" value="nst"/>
    <property type="match status" value="1"/>
</dbReference>
<name>A0A1D1ZV29_AUXPR</name>
<dbReference type="SUPFAM" id="SSF103481">
    <property type="entry name" value="Multidrug resistance efflux transporter EmrE"/>
    <property type="match status" value="1"/>
</dbReference>
<evidence type="ECO:0000256" key="6">
    <source>
        <dbReference type="SAM" id="Phobius"/>
    </source>
</evidence>
<evidence type="ECO:0000313" key="8">
    <source>
        <dbReference type="EMBL" id="JAT70796.1"/>
    </source>
</evidence>
<feature type="transmembrane region" description="Helical" evidence="6">
    <location>
        <begin position="206"/>
        <end position="224"/>
    </location>
</feature>
<evidence type="ECO:0000256" key="2">
    <source>
        <dbReference type="ARBA" id="ARBA00006447"/>
    </source>
</evidence>
<dbReference type="AlphaFoldDB" id="A0A1D1ZV29"/>
<proteinExistence type="inferred from homology"/>
<evidence type="ECO:0000256" key="3">
    <source>
        <dbReference type="ARBA" id="ARBA00022692"/>
    </source>
</evidence>
<feature type="transmembrane region" description="Helical" evidence="6">
    <location>
        <begin position="173"/>
        <end position="194"/>
    </location>
</feature>
<dbReference type="GO" id="GO:0000139">
    <property type="term" value="C:Golgi membrane"/>
    <property type="evidence" value="ECO:0007669"/>
    <property type="project" value="InterPro"/>
</dbReference>
<dbReference type="InterPro" id="IPR007271">
    <property type="entry name" value="Nuc_sug_transpt"/>
</dbReference>
<evidence type="ECO:0000256" key="1">
    <source>
        <dbReference type="ARBA" id="ARBA00004141"/>
    </source>
</evidence>
<accession>A0A1D1ZV29</accession>
<comment type="similarity">
    <text evidence="2">Belongs to the nucleotide-sugar transporter family. CMP-Sialate:CMP antiporter (TC 2.A.7.12) subfamily.</text>
</comment>
<organism evidence="8">
    <name type="scientific">Auxenochlorella protothecoides</name>
    <name type="common">Green microalga</name>
    <name type="synonym">Chlorella protothecoides</name>
    <dbReference type="NCBI Taxonomy" id="3075"/>
    <lineage>
        <taxon>Eukaryota</taxon>
        <taxon>Viridiplantae</taxon>
        <taxon>Chlorophyta</taxon>
        <taxon>core chlorophytes</taxon>
        <taxon>Trebouxiophyceae</taxon>
        <taxon>Chlorellales</taxon>
        <taxon>Chlorellaceae</taxon>
        <taxon>Auxenochlorella</taxon>
    </lineage>
</organism>
<evidence type="ECO:0008006" key="10">
    <source>
        <dbReference type="Google" id="ProtNLM"/>
    </source>
</evidence>
<dbReference type="EMBL" id="GDKF01007826">
    <property type="protein sequence ID" value="JAT70796.1"/>
    <property type="molecule type" value="Transcribed_RNA"/>
</dbReference>
<protein>
    <recommendedName>
        <fullName evidence="10">CMP-sialic acid transporter 1</fullName>
    </recommendedName>
</protein>
<feature type="transmembrane region" description="Helical" evidence="6">
    <location>
        <begin position="40"/>
        <end position="61"/>
    </location>
</feature>
<feature type="transmembrane region" description="Helical" evidence="6">
    <location>
        <begin position="135"/>
        <end position="153"/>
    </location>
</feature>
<keyword evidence="7" id="KW-0732">Signal</keyword>
<dbReference type="GO" id="GO:0015165">
    <property type="term" value="F:pyrimidine nucleotide-sugar transmembrane transporter activity"/>
    <property type="evidence" value="ECO:0007669"/>
    <property type="project" value="InterPro"/>
</dbReference>
<feature type="transmembrane region" description="Helical" evidence="6">
    <location>
        <begin position="296"/>
        <end position="314"/>
    </location>
</feature>
<sequence length="335" mass="35431">MAPPGGYAAGTLTMAALLTALTSSQGLLTTASKTGGSYAYNFATVPFLAEALKLGISYNLLRRQRKEDPKAAQCTTNPRTVALFLVPSIIYMLHNNVQFYLLRYVDPATYQILGNLKIVTTGILFRICLRRQLSLLQWIALCLLAIGATTSQINTDCSQGSTKSLMSAPLAGYAFGALSATLSAVAAVYTEWVMKHNSDSLYWQNMQLYGFGVVFNGLALVLGSGGSGSGGAALADLLHGYTPVTWLVVANLAFSGLLVSWVMKFADSIVKVYATSLAMLLTTGVSIAFFGLDPSLQLGLGLAVACVSVVLYYVSPEKLALPPGGSVASRALLPK</sequence>
<feature type="transmembrane region" description="Helical" evidence="6">
    <location>
        <begin position="244"/>
        <end position="263"/>
    </location>
</feature>
<feature type="transmembrane region" description="Helical" evidence="6">
    <location>
        <begin position="270"/>
        <end position="290"/>
    </location>
</feature>
<feature type="transmembrane region" description="Helical" evidence="6">
    <location>
        <begin position="108"/>
        <end position="128"/>
    </location>
</feature>
<evidence type="ECO:0000256" key="4">
    <source>
        <dbReference type="ARBA" id="ARBA00022989"/>
    </source>
</evidence>
<feature type="transmembrane region" description="Helical" evidence="6">
    <location>
        <begin position="81"/>
        <end position="102"/>
    </location>
</feature>
<dbReference type="PANTHER" id="PTHR10231">
    <property type="entry name" value="NUCLEOTIDE-SUGAR TRANSMEMBRANE TRANSPORTER"/>
    <property type="match status" value="1"/>
</dbReference>